<evidence type="ECO:0000256" key="1">
    <source>
        <dbReference type="SAM" id="Phobius"/>
    </source>
</evidence>
<protein>
    <recommendedName>
        <fullName evidence="4">DUF2892 domain-containing protein</fullName>
    </recommendedName>
</protein>
<feature type="transmembrane region" description="Helical" evidence="1">
    <location>
        <begin position="43"/>
        <end position="68"/>
    </location>
</feature>
<evidence type="ECO:0008006" key="4">
    <source>
        <dbReference type="Google" id="ProtNLM"/>
    </source>
</evidence>
<keyword evidence="1" id="KW-0812">Transmembrane</keyword>
<comment type="caution">
    <text evidence="2">The sequence shown here is derived from an EMBL/GenBank/DDBJ whole genome shotgun (WGS) entry which is preliminary data.</text>
</comment>
<organism evidence="2 3">
    <name type="scientific">Nocardioides nanhaiensis</name>
    <dbReference type="NCBI Taxonomy" id="1476871"/>
    <lineage>
        <taxon>Bacteria</taxon>
        <taxon>Bacillati</taxon>
        <taxon>Actinomycetota</taxon>
        <taxon>Actinomycetes</taxon>
        <taxon>Propionibacteriales</taxon>
        <taxon>Nocardioidaceae</taxon>
        <taxon>Nocardioides</taxon>
    </lineage>
</organism>
<keyword evidence="3" id="KW-1185">Reference proteome</keyword>
<name>A0ABP8WJB0_9ACTN</name>
<dbReference type="EMBL" id="BAABIM010000003">
    <property type="protein sequence ID" value="GAA4690289.1"/>
    <property type="molecule type" value="Genomic_DNA"/>
</dbReference>
<evidence type="ECO:0000313" key="2">
    <source>
        <dbReference type="EMBL" id="GAA4690289.1"/>
    </source>
</evidence>
<evidence type="ECO:0000313" key="3">
    <source>
        <dbReference type="Proteomes" id="UP001500621"/>
    </source>
</evidence>
<keyword evidence="1" id="KW-0472">Membrane</keyword>
<proteinExistence type="predicted"/>
<accession>A0ABP8WJB0</accession>
<dbReference type="Proteomes" id="UP001500621">
    <property type="component" value="Unassembled WGS sequence"/>
</dbReference>
<sequence>MSGSLVDTPRLPEAVGPVGSGTPDPVCDLFASRSLREHYVRGVLGVVLAVAAVVLAAVASPLFLLLLVGSVLSWRGCISCWTLGLTATRARVGRVEG</sequence>
<keyword evidence="1" id="KW-1133">Transmembrane helix</keyword>
<gene>
    <name evidence="2" type="ORF">GCM10023226_30200</name>
</gene>
<reference evidence="3" key="1">
    <citation type="journal article" date="2019" name="Int. J. Syst. Evol. Microbiol.">
        <title>The Global Catalogue of Microorganisms (GCM) 10K type strain sequencing project: providing services to taxonomists for standard genome sequencing and annotation.</title>
        <authorList>
            <consortium name="The Broad Institute Genomics Platform"/>
            <consortium name="The Broad Institute Genome Sequencing Center for Infectious Disease"/>
            <person name="Wu L."/>
            <person name="Ma J."/>
        </authorList>
    </citation>
    <scope>NUCLEOTIDE SEQUENCE [LARGE SCALE GENOMIC DNA]</scope>
    <source>
        <strain evidence="3">JCM 18127</strain>
    </source>
</reference>
<dbReference type="RefSeq" id="WP_345267314.1">
    <property type="nucleotide sequence ID" value="NZ_BAABIM010000003.1"/>
</dbReference>